<comment type="cofactor">
    <cofactor evidence="1">
        <name>Zn(2+)</name>
        <dbReference type="ChEBI" id="CHEBI:29105"/>
    </cofactor>
</comment>
<dbReference type="PANTHER" id="PTHR11774">
    <property type="entry name" value="GERANYLGERANYL TRANSFERASE TYPE BETA SUBUNIT"/>
    <property type="match status" value="1"/>
</dbReference>
<dbReference type="AlphaFoldDB" id="A0AAN7T6J2"/>
<dbReference type="InterPro" id="IPR008930">
    <property type="entry name" value="Terpenoid_cyclase/PrenylTrfase"/>
</dbReference>
<dbReference type="GO" id="GO:0004662">
    <property type="term" value="F:CAAX-protein geranylgeranyltransferase activity"/>
    <property type="evidence" value="ECO:0007669"/>
    <property type="project" value="UniProtKB-EC"/>
</dbReference>
<dbReference type="Gene3D" id="1.50.10.20">
    <property type="match status" value="1"/>
</dbReference>
<dbReference type="PANTHER" id="PTHR11774:SF4">
    <property type="entry name" value="GERANYLGERANYL TRANSFERASE TYPE-1 SUBUNIT BETA"/>
    <property type="match status" value="1"/>
</dbReference>
<evidence type="ECO:0000313" key="10">
    <source>
        <dbReference type="EMBL" id="KAK5090622.1"/>
    </source>
</evidence>
<evidence type="ECO:0000256" key="5">
    <source>
        <dbReference type="ARBA" id="ARBA00022723"/>
    </source>
</evidence>
<keyword evidence="5" id="KW-0479">Metal-binding</keyword>
<evidence type="ECO:0000256" key="8">
    <source>
        <dbReference type="SAM" id="MobiDB-lite"/>
    </source>
</evidence>
<protein>
    <submittedName>
        <fullName evidence="10">Geranylgeranyl transferase type-1 subunit beta</fullName>
        <ecNumber evidence="10">2.5.1.59</ecNumber>
    </submittedName>
</protein>
<dbReference type="EMBL" id="JAVRRJ010000001">
    <property type="protein sequence ID" value="KAK5090622.1"/>
    <property type="molecule type" value="Genomic_DNA"/>
</dbReference>
<dbReference type="InterPro" id="IPR001330">
    <property type="entry name" value="Prenyltrans"/>
</dbReference>
<feature type="domain" description="Prenyltransferase alpha-alpha toroid" evidence="9">
    <location>
        <begin position="3"/>
        <end position="361"/>
    </location>
</feature>
<keyword evidence="11" id="KW-1185">Reference proteome</keyword>
<comment type="caution">
    <text evidence="10">The sequence shown here is derived from an EMBL/GenBank/DDBJ whole genome shotgun (WGS) entry which is preliminary data.</text>
</comment>
<keyword evidence="7" id="KW-0862">Zinc</keyword>
<dbReference type="GO" id="GO:0046872">
    <property type="term" value="F:metal ion binding"/>
    <property type="evidence" value="ECO:0007669"/>
    <property type="project" value="UniProtKB-KW"/>
</dbReference>
<sequence>MTLNRQKHVRYWRMCANILPDAYQSSDASRMFLGFFIVAALDLLDVFDNPQLEKPVIAVQERKDWIDWIYSCQVPDGQGFRGFTGTDLRDRRSSHNKQWDPGNLPNTFFALAALLTLNDDLSRVQRKELLSWLPRLQRPDGSFGEILGPDDEIEGGRDLRYCCCAAGIAYILQDPATEPYQSPFDENRLIDYILSCQTYAGGFAESPLREPHSGLSYCAIATLQLLTRLDGTSSRRARETLDNQESCMRWLLERQTTVLYEERPESDEADSDDEEPANNDGSSTVNSFADSPMYYTPPLLTVGFNGRDNKIADTCYCFWNSGALAILGSLHLADLQAVRRYLLDKVQHIIGGFAKGPESPPGHSIRLSGY</sequence>
<evidence type="ECO:0000256" key="3">
    <source>
        <dbReference type="ARBA" id="ARBA00022602"/>
    </source>
</evidence>
<dbReference type="GO" id="GO:0005953">
    <property type="term" value="C:CAAX-protein geranylgeranyltransferase complex"/>
    <property type="evidence" value="ECO:0007669"/>
    <property type="project" value="TreeGrafter"/>
</dbReference>
<feature type="compositionally biased region" description="Acidic residues" evidence="8">
    <location>
        <begin position="264"/>
        <end position="277"/>
    </location>
</feature>
<reference evidence="10 11" key="1">
    <citation type="submission" date="2023-08" db="EMBL/GenBank/DDBJ databases">
        <title>Black Yeasts Isolated from many extreme environments.</title>
        <authorList>
            <person name="Coleine C."/>
            <person name="Stajich J.E."/>
            <person name="Selbmann L."/>
        </authorList>
    </citation>
    <scope>NUCLEOTIDE SEQUENCE [LARGE SCALE GENOMIC DNA]</scope>
    <source>
        <strain evidence="10 11">CCFEE 5910</strain>
    </source>
</reference>
<dbReference type="Proteomes" id="UP001309876">
    <property type="component" value="Unassembled WGS sequence"/>
</dbReference>
<evidence type="ECO:0000259" key="9">
    <source>
        <dbReference type="Pfam" id="PF00432"/>
    </source>
</evidence>
<evidence type="ECO:0000256" key="7">
    <source>
        <dbReference type="ARBA" id="ARBA00022833"/>
    </source>
</evidence>
<keyword evidence="4 10" id="KW-0808">Transferase</keyword>
<comment type="similarity">
    <text evidence="2">Belongs to the protein prenyltransferase subunit beta family.</text>
</comment>
<organism evidence="10 11">
    <name type="scientific">Lithohypha guttulata</name>
    <dbReference type="NCBI Taxonomy" id="1690604"/>
    <lineage>
        <taxon>Eukaryota</taxon>
        <taxon>Fungi</taxon>
        <taxon>Dikarya</taxon>
        <taxon>Ascomycota</taxon>
        <taxon>Pezizomycotina</taxon>
        <taxon>Eurotiomycetes</taxon>
        <taxon>Chaetothyriomycetidae</taxon>
        <taxon>Chaetothyriales</taxon>
        <taxon>Trichomeriaceae</taxon>
        <taxon>Lithohypha</taxon>
    </lineage>
</organism>
<keyword evidence="3" id="KW-0637">Prenyltransferase</keyword>
<evidence type="ECO:0000256" key="6">
    <source>
        <dbReference type="ARBA" id="ARBA00022737"/>
    </source>
</evidence>
<evidence type="ECO:0000313" key="11">
    <source>
        <dbReference type="Proteomes" id="UP001309876"/>
    </source>
</evidence>
<evidence type="ECO:0000256" key="4">
    <source>
        <dbReference type="ARBA" id="ARBA00022679"/>
    </source>
</evidence>
<gene>
    <name evidence="10" type="primary">CDC43</name>
    <name evidence="10" type="ORF">LTR05_000797</name>
</gene>
<keyword evidence="6" id="KW-0677">Repeat</keyword>
<proteinExistence type="inferred from homology"/>
<evidence type="ECO:0000256" key="2">
    <source>
        <dbReference type="ARBA" id="ARBA00010497"/>
    </source>
</evidence>
<name>A0AAN7T6J2_9EURO</name>
<dbReference type="EC" id="2.5.1.59" evidence="10"/>
<dbReference type="Pfam" id="PF00432">
    <property type="entry name" value="Prenyltrans"/>
    <property type="match status" value="1"/>
</dbReference>
<evidence type="ECO:0000256" key="1">
    <source>
        <dbReference type="ARBA" id="ARBA00001947"/>
    </source>
</evidence>
<accession>A0AAN7T6J2</accession>
<feature type="region of interest" description="Disordered" evidence="8">
    <location>
        <begin position="261"/>
        <end position="287"/>
    </location>
</feature>
<dbReference type="InterPro" id="IPR045089">
    <property type="entry name" value="PGGT1B-like"/>
</dbReference>
<dbReference type="SUPFAM" id="SSF48239">
    <property type="entry name" value="Terpenoid cyclases/Protein prenyltransferases"/>
    <property type="match status" value="1"/>
</dbReference>